<evidence type="ECO:0000313" key="2">
    <source>
        <dbReference type="EMBL" id="GAA4008618.1"/>
    </source>
</evidence>
<organism evidence="2 3">
    <name type="scientific">Allokutzneria multivorans</name>
    <dbReference type="NCBI Taxonomy" id="1142134"/>
    <lineage>
        <taxon>Bacteria</taxon>
        <taxon>Bacillati</taxon>
        <taxon>Actinomycetota</taxon>
        <taxon>Actinomycetes</taxon>
        <taxon>Pseudonocardiales</taxon>
        <taxon>Pseudonocardiaceae</taxon>
        <taxon>Allokutzneria</taxon>
    </lineage>
</organism>
<protein>
    <submittedName>
        <fullName evidence="2">Uncharacterized protein</fullName>
    </submittedName>
</protein>
<evidence type="ECO:0000313" key="3">
    <source>
        <dbReference type="Proteomes" id="UP001501747"/>
    </source>
</evidence>
<gene>
    <name evidence="2" type="ORF">GCM10022247_33530</name>
</gene>
<comment type="caution">
    <text evidence="2">The sequence shown here is derived from an EMBL/GenBank/DDBJ whole genome shotgun (WGS) entry which is preliminary data.</text>
</comment>
<feature type="signal peptide" evidence="1">
    <location>
        <begin position="1"/>
        <end position="26"/>
    </location>
</feature>
<proteinExistence type="predicted"/>
<dbReference type="EMBL" id="BAABAL010000009">
    <property type="protein sequence ID" value="GAA4008618.1"/>
    <property type="molecule type" value="Genomic_DNA"/>
</dbReference>
<sequence>MRRRLLISGGVAVGLVGLVSGPYASAAPVAPAESCSSHAESGSLDTDAIFTITPNSGNAQYSYFYPGAALAAAPATFPGSTLVRDSHVVRGGLGTRDDCPKECRDEHGRCKQNCGG</sequence>
<reference evidence="3" key="1">
    <citation type="journal article" date="2019" name="Int. J. Syst. Evol. Microbiol.">
        <title>The Global Catalogue of Microorganisms (GCM) 10K type strain sequencing project: providing services to taxonomists for standard genome sequencing and annotation.</title>
        <authorList>
            <consortium name="The Broad Institute Genomics Platform"/>
            <consortium name="The Broad Institute Genome Sequencing Center for Infectious Disease"/>
            <person name="Wu L."/>
            <person name="Ma J."/>
        </authorList>
    </citation>
    <scope>NUCLEOTIDE SEQUENCE [LARGE SCALE GENOMIC DNA]</scope>
    <source>
        <strain evidence="3">JCM 17342</strain>
    </source>
</reference>
<keyword evidence="1" id="KW-0732">Signal</keyword>
<feature type="chain" id="PRO_5046768720" evidence="1">
    <location>
        <begin position="27"/>
        <end position="116"/>
    </location>
</feature>
<name>A0ABP7S9I2_9PSEU</name>
<evidence type="ECO:0000256" key="1">
    <source>
        <dbReference type="SAM" id="SignalP"/>
    </source>
</evidence>
<keyword evidence="3" id="KW-1185">Reference proteome</keyword>
<dbReference type="Proteomes" id="UP001501747">
    <property type="component" value="Unassembled WGS sequence"/>
</dbReference>
<accession>A0ABP7S9I2</accession>
<dbReference type="RefSeq" id="WP_344875703.1">
    <property type="nucleotide sequence ID" value="NZ_BAABAL010000009.1"/>
</dbReference>